<dbReference type="InterPro" id="IPR036390">
    <property type="entry name" value="WH_DNA-bd_sf"/>
</dbReference>
<evidence type="ECO:0000256" key="2">
    <source>
        <dbReference type="ARBA" id="ARBA00023125"/>
    </source>
</evidence>
<keyword evidence="1" id="KW-0805">Transcription regulation</keyword>
<dbReference type="SUPFAM" id="SSF54909">
    <property type="entry name" value="Dimeric alpha+beta barrel"/>
    <property type="match status" value="1"/>
</dbReference>
<dbReference type="InterPro" id="IPR019888">
    <property type="entry name" value="Tscrpt_reg_AsnC-like"/>
</dbReference>
<evidence type="ECO:0000313" key="6">
    <source>
        <dbReference type="Proteomes" id="UP001553161"/>
    </source>
</evidence>
<keyword evidence="3" id="KW-0804">Transcription</keyword>
<dbReference type="SMART" id="SM00344">
    <property type="entry name" value="HTH_ASNC"/>
    <property type="match status" value="1"/>
</dbReference>
<evidence type="ECO:0000256" key="1">
    <source>
        <dbReference type="ARBA" id="ARBA00023015"/>
    </source>
</evidence>
<keyword evidence="2" id="KW-0238">DNA-binding</keyword>
<dbReference type="PROSITE" id="PS50956">
    <property type="entry name" value="HTH_ASNC_2"/>
    <property type="match status" value="1"/>
</dbReference>
<dbReference type="InterPro" id="IPR000485">
    <property type="entry name" value="AsnC-type_HTH_dom"/>
</dbReference>
<evidence type="ECO:0000256" key="3">
    <source>
        <dbReference type="ARBA" id="ARBA00023163"/>
    </source>
</evidence>
<name>A0ABV3LA37_9RHOB</name>
<dbReference type="PRINTS" id="PR00033">
    <property type="entry name" value="HTHASNC"/>
</dbReference>
<dbReference type="PANTHER" id="PTHR30154">
    <property type="entry name" value="LEUCINE-RESPONSIVE REGULATORY PROTEIN"/>
    <property type="match status" value="1"/>
</dbReference>
<sequence>MMISLDHIDCRILAELQKDSSQSQRALSDKVGLSQNACWRRLKVLETKGAIRGYTVLLNRDAVGAGLVVFVMIRTRHHSAQWLEKFRKHVAALDDVVDFYRIGGEYDYLLKIVTRDMASYDACYRRLIAGIELETVTSFFAMEAMEEQRPVPLQPTAPRR</sequence>
<dbReference type="InterPro" id="IPR036388">
    <property type="entry name" value="WH-like_DNA-bd_sf"/>
</dbReference>
<dbReference type="InterPro" id="IPR011008">
    <property type="entry name" value="Dimeric_a/b-barrel"/>
</dbReference>
<gene>
    <name evidence="5" type="ORF">AB0T83_16450</name>
</gene>
<accession>A0ABV3LA37</accession>
<evidence type="ECO:0000313" key="5">
    <source>
        <dbReference type="EMBL" id="MEV8468368.1"/>
    </source>
</evidence>
<dbReference type="EMBL" id="JBFBVU010000027">
    <property type="protein sequence ID" value="MEV8468368.1"/>
    <property type="molecule type" value="Genomic_DNA"/>
</dbReference>
<reference evidence="5 6" key="1">
    <citation type="submission" date="2024-07" db="EMBL/GenBank/DDBJ databases">
        <authorList>
            <person name="Kang M."/>
        </authorList>
    </citation>
    <scope>NUCLEOTIDE SEQUENCE [LARGE SCALE GENOMIC DNA]</scope>
    <source>
        <strain evidence="5 6">DFM31</strain>
    </source>
</reference>
<dbReference type="Pfam" id="PF01037">
    <property type="entry name" value="AsnC_trans_reg"/>
    <property type="match status" value="1"/>
</dbReference>
<dbReference type="Pfam" id="PF13412">
    <property type="entry name" value="HTH_24"/>
    <property type="match status" value="1"/>
</dbReference>
<dbReference type="Gene3D" id="1.10.10.10">
    <property type="entry name" value="Winged helix-like DNA-binding domain superfamily/Winged helix DNA-binding domain"/>
    <property type="match status" value="1"/>
</dbReference>
<keyword evidence="6" id="KW-1185">Reference proteome</keyword>
<protein>
    <submittedName>
        <fullName evidence="5">Lrp/AsnC family transcriptional regulator</fullName>
    </submittedName>
</protein>
<comment type="caution">
    <text evidence="5">The sequence shown here is derived from an EMBL/GenBank/DDBJ whole genome shotgun (WGS) entry which is preliminary data.</text>
</comment>
<organism evidence="5 6">
    <name type="scientific">Meridianimarinicoccus marinus</name>
    <dbReference type="NCBI Taxonomy" id="3231483"/>
    <lineage>
        <taxon>Bacteria</taxon>
        <taxon>Pseudomonadati</taxon>
        <taxon>Pseudomonadota</taxon>
        <taxon>Alphaproteobacteria</taxon>
        <taxon>Rhodobacterales</taxon>
        <taxon>Paracoccaceae</taxon>
        <taxon>Meridianimarinicoccus</taxon>
    </lineage>
</organism>
<dbReference type="CDD" id="cd00090">
    <property type="entry name" value="HTH_ARSR"/>
    <property type="match status" value="1"/>
</dbReference>
<dbReference type="InterPro" id="IPR019885">
    <property type="entry name" value="Tscrpt_reg_HTH_AsnC-type_CS"/>
</dbReference>
<dbReference type="PROSITE" id="PS00519">
    <property type="entry name" value="HTH_ASNC_1"/>
    <property type="match status" value="1"/>
</dbReference>
<dbReference type="Proteomes" id="UP001553161">
    <property type="component" value="Unassembled WGS sequence"/>
</dbReference>
<proteinExistence type="predicted"/>
<feature type="domain" description="HTH asnC-type" evidence="4">
    <location>
        <begin position="5"/>
        <end position="66"/>
    </location>
</feature>
<dbReference type="PANTHER" id="PTHR30154:SF17">
    <property type="entry name" value="DNA-BINDING TRANSCRIPTIONAL ACTIVATOR DECR"/>
    <property type="match status" value="1"/>
</dbReference>
<dbReference type="InterPro" id="IPR019887">
    <property type="entry name" value="Tscrpt_reg_AsnC/Lrp_C"/>
</dbReference>
<evidence type="ECO:0000259" key="4">
    <source>
        <dbReference type="PROSITE" id="PS50956"/>
    </source>
</evidence>
<dbReference type="InterPro" id="IPR011991">
    <property type="entry name" value="ArsR-like_HTH"/>
</dbReference>
<dbReference type="Gene3D" id="3.30.70.920">
    <property type="match status" value="1"/>
</dbReference>
<dbReference type="SUPFAM" id="SSF46785">
    <property type="entry name" value="Winged helix' DNA-binding domain"/>
    <property type="match status" value="1"/>
</dbReference>